<feature type="compositionally biased region" description="Polar residues" evidence="1">
    <location>
        <begin position="1"/>
        <end position="20"/>
    </location>
</feature>
<dbReference type="GO" id="GO:0005085">
    <property type="term" value="F:guanyl-nucleotide exchange factor activity"/>
    <property type="evidence" value="ECO:0007669"/>
    <property type="project" value="InterPro"/>
</dbReference>
<dbReference type="EMBL" id="JAVFHQ010000084">
    <property type="protein sequence ID" value="KAK4539748.1"/>
    <property type="molecule type" value="Genomic_DNA"/>
</dbReference>
<feature type="region of interest" description="Disordered" evidence="1">
    <location>
        <begin position="154"/>
        <end position="193"/>
    </location>
</feature>
<dbReference type="GO" id="GO:0005737">
    <property type="term" value="C:cytoplasm"/>
    <property type="evidence" value="ECO:0007669"/>
    <property type="project" value="TreeGrafter"/>
</dbReference>
<dbReference type="PANTHER" id="PTHR12673">
    <property type="entry name" value="FACIOGENITAL DYSPLASIA PROTEIN"/>
    <property type="match status" value="1"/>
</dbReference>
<dbReference type="SUPFAM" id="SSF50729">
    <property type="entry name" value="PH domain-like"/>
    <property type="match status" value="1"/>
</dbReference>
<evidence type="ECO:0000313" key="4">
    <source>
        <dbReference type="Proteomes" id="UP001324427"/>
    </source>
</evidence>
<feature type="domain" description="DH" evidence="2">
    <location>
        <begin position="263"/>
        <end position="516"/>
    </location>
</feature>
<comment type="caution">
    <text evidence="3">The sequence shown here is derived from an EMBL/GenBank/DDBJ whole genome shotgun (WGS) entry which is preliminary data.</text>
</comment>
<feature type="region of interest" description="Disordered" evidence="1">
    <location>
        <begin position="1"/>
        <end position="25"/>
    </location>
</feature>
<proteinExistence type="predicted"/>
<feature type="region of interest" description="Disordered" evidence="1">
    <location>
        <begin position="815"/>
        <end position="856"/>
    </location>
</feature>
<evidence type="ECO:0000259" key="2">
    <source>
        <dbReference type="PROSITE" id="PS50010"/>
    </source>
</evidence>
<sequence>MDQRFSSPCHSVSSSATVQHHQVRNISTSSLSSIGSLLDRRNIGDTTPRSSSTLSLSLLTARRTSSSFAFPPRQQPDTGSVAEFRSLRLIDVAESAYEARPGTGNTSTLEAVFDERGLEDYPTAPLPEADGLEDPPASPEPQAFRRWVSKLRRKKMHKPVPVTPRTQRWSLDDFEAKPTSPQKQRLPRHSKQASYNSSIAFVTAVRSATATLASASMPTVSRRNSKWRRTHQRSSLFSGSDPRPSVETQRSIVDEAAKQRSRKRREKVDELIRTEEGYVADLKALSNALYTLLGYRADSRSGARTRAARTLAHLISLHTDILTHLREVVPFAECEHQPKPVKGHTRWYSVDAALPTRKAFNSIRNGRLSLNPNRSSDEDSALELLCDPNVMAAVAAVLRDRMTLFSEYVQFGGYYELMRVDIEQTQQDIASWPEYDSAIETLAYAINPVQSRDANRRKALTVKDLLIKPIQRLPRYELLFSDLCKLTPVCDGPDCHAALERVLHQINHACHVMNRAKDDQSSFRALETTWLIGERLTFSGQVPRSVFLQLLGQVRLCGCLHIAYRSKDRIRGFYVICILLETTLLLASAHDDQQRYSTLAGLSLANTTIAECDNLKGLQCHTAPHSWKLIFEHSARMYEIIFTACSASEKDAWLTRIATGIGTQSRAVAEGTMNSFELHSPIVSEMRSIGKAFGKPGSFVRRMSVHRTATVGPTTDLNQVIIKNTQAVKEALENSSMASFPIGRSQTVAGPSHVQTLTPRRADRVRLEALLADVWTKDLLPYPGMTARRTDEIRASANHVMRKFSMASIASNFSTTRQRNASYTSMEHVRKEDIPPSESSRASSRRPRKYSRPPLVDFHNAPEAFLPEDFELRDPAKRKKSAFRTFTMTRERPFSPLMSENKPGVLQRAQSVRGVPAGSGGASKENESVYSVVQRAADEELVQTPRKSRSKSLLLRMFA</sequence>
<dbReference type="InterPro" id="IPR051092">
    <property type="entry name" value="FYVE_RhoGEF_PH"/>
</dbReference>
<dbReference type="PROSITE" id="PS50010">
    <property type="entry name" value="DH_2"/>
    <property type="match status" value="1"/>
</dbReference>
<keyword evidence="4" id="KW-1185">Reference proteome</keyword>
<name>A0AAV9J4C2_9PEZI</name>
<dbReference type="Pfam" id="PF00621">
    <property type="entry name" value="RhoGEF"/>
    <property type="match status" value="1"/>
</dbReference>
<dbReference type="Gene3D" id="1.20.900.10">
    <property type="entry name" value="Dbl homology (DH) domain"/>
    <property type="match status" value="1"/>
</dbReference>
<dbReference type="Proteomes" id="UP001324427">
    <property type="component" value="Unassembled WGS sequence"/>
</dbReference>
<feature type="compositionally biased region" description="Basic residues" evidence="1">
    <location>
        <begin position="223"/>
        <end position="232"/>
    </location>
</feature>
<dbReference type="PANTHER" id="PTHR12673:SF159">
    <property type="entry name" value="LD03170P"/>
    <property type="match status" value="1"/>
</dbReference>
<evidence type="ECO:0000256" key="1">
    <source>
        <dbReference type="SAM" id="MobiDB-lite"/>
    </source>
</evidence>
<evidence type="ECO:0000313" key="3">
    <source>
        <dbReference type="EMBL" id="KAK4539748.1"/>
    </source>
</evidence>
<protein>
    <recommendedName>
        <fullName evidence="2">DH domain-containing protein</fullName>
    </recommendedName>
</protein>
<accession>A0AAV9J4C2</accession>
<gene>
    <name evidence="3" type="ORF">LTR36_010401</name>
</gene>
<dbReference type="InterPro" id="IPR035899">
    <property type="entry name" value="DBL_dom_sf"/>
</dbReference>
<organism evidence="3 4">
    <name type="scientific">Oleoguttula mirabilis</name>
    <dbReference type="NCBI Taxonomy" id="1507867"/>
    <lineage>
        <taxon>Eukaryota</taxon>
        <taxon>Fungi</taxon>
        <taxon>Dikarya</taxon>
        <taxon>Ascomycota</taxon>
        <taxon>Pezizomycotina</taxon>
        <taxon>Dothideomycetes</taxon>
        <taxon>Dothideomycetidae</taxon>
        <taxon>Mycosphaerellales</taxon>
        <taxon>Teratosphaeriaceae</taxon>
        <taxon>Oleoguttula</taxon>
    </lineage>
</organism>
<feature type="region of interest" description="Disordered" evidence="1">
    <location>
        <begin position="120"/>
        <end position="141"/>
    </location>
</feature>
<feature type="compositionally biased region" description="Polar residues" evidence="1">
    <location>
        <begin position="815"/>
        <end position="825"/>
    </location>
</feature>
<dbReference type="SUPFAM" id="SSF48065">
    <property type="entry name" value="DBL homology domain (DH-domain)"/>
    <property type="match status" value="1"/>
</dbReference>
<reference evidence="3 4" key="1">
    <citation type="submission" date="2021-11" db="EMBL/GenBank/DDBJ databases">
        <title>Black yeast isolated from Biological Soil Crust.</title>
        <authorList>
            <person name="Kurbessoian T."/>
        </authorList>
    </citation>
    <scope>NUCLEOTIDE SEQUENCE [LARGE SCALE GENOMIC DNA]</scope>
    <source>
        <strain evidence="3 4">CCFEE 5522</strain>
    </source>
</reference>
<dbReference type="AlphaFoldDB" id="A0AAV9J4C2"/>
<dbReference type="InterPro" id="IPR000219">
    <property type="entry name" value="DH_dom"/>
</dbReference>
<feature type="region of interest" description="Disordered" evidence="1">
    <location>
        <begin position="222"/>
        <end position="250"/>
    </location>
</feature>
<feature type="region of interest" description="Disordered" evidence="1">
    <location>
        <begin position="939"/>
        <end position="959"/>
    </location>
</feature>